<evidence type="ECO:0000256" key="2">
    <source>
        <dbReference type="ARBA" id="ARBA00006906"/>
    </source>
</evidence>
<comment type="subunit">
    <text evidence="3">Homotrimer.</text>
</comment>
<reference evidence="6 7" key="1">
    <citation type="journal article" date="2011" name="Stand. Genomic Sci.">
        <title>Complete genome sequence of the gliding, heparinolytic Pedobacter saltans type strain (113).</title>
        <authorList>
            <person name="Liolios K."/>
            <person name="Sikorski J."/>
            <person name="Lu M."/>
            <person name="Nolan M."/>
            <person name="Lapidus A."/>
            <person name="Lucas S."/>
            <person name="Hammon N."/>
            <person name="Deshpande S."/>
            <person name="Cheng J.F."/>
            <person name="Tapia R."/>
            <person name="Han C."/>
            <person name="Goodwin L."/>
            <person name="Pitluck S."/>
            <person name="Huntemann M."/>
            <person name="Ivanova N."/>
            <person name="Pagani I."/>
            <person name="Mavromatis K."/>
            <person name="Ovchinikova G."/>
            <person name="Pati A."/>
            <person name="Chen A."/>
            <person name="Palaniappan K."/>
            <person name="Land M."/>
            <person name="Hauser L."/>
            <person name="Brambilla E.M."/>
            <person name="Kotsyurbenko O."/>
            <person name="Rohde M."/>
            <person name="Tindall B.J."/>
            <person name="Abt B."/>
            <person name="Goker M."/>
            <person name="Detter J.C."/>
            <person name="Woyke T."/>
            <person name="Bristow J."/>
            <person name="Eisen J.A."/>
            <person name="Markowitz V."/>
            <person name="Hugenholtz P."/>
            <person name="Klenk H.P."/>
            <person name="Kyrpides N.C."/>
        </authorList>
    </citation>
    <scope>NUCLEOTIDE SEQUENCE [LARGE SCALE GENOMIC DNA]</scope>
    <source>
        <strain evidence="7">ATCC 51119 / DSM 12145 / JCM 21818 / LMG 10337 / NBRC 100064 / NCIMB 13643</strain>
    </source>
</reference>
<sequence length="224" mass="25062">MAAIEKDTVLKRLNEVGILPLFYHSDSFLVKDIVEACYDAGIRNFEFVDRGDNTLPVLKQLLTYSRTHMPEMAVGVGTIYHPEKAKIFIEEGADFIVTPALIPEVGKVCLENNIPWLPGVGTFTEIYQARQLGAEVLKLYPSGAIGSQFIKTVRNPMPDVKLLASGGPKGTRESLAEWFDAGAYAVSISSYFFPEDVIARKDIDWIRERVKESIGFLEEFRGNR</sequence>
<dbReference type="Proteomes" id="UP000000310">
    <property type="component" value="Chromosome"/>
</dbReference>
<comment type="pathway">
    <text evidence="1">Carbohydrate acid metabolism.</text>
</comment>
<dbReference type="CDD" id="cd00452">
    <property type="entry name" value="KDPG_aldolase"/>
    <property type="match status" value="1"/>
</dbReference>
<dbReference type="AlphaFoldDB" id="F0S6M6"/>
<dbReference type="Gene3D" id="3.20.20.70">
    <property type="entry name" value="Aldolase class I"/>
    <property type="match status" value="1"/>
</dbReference>
<protein>
    <submittedName>
        <fullName evidence="6">KDPG and KHG aldolase</fullName>
    </submittedName>
</protein>
<organism evidence="6 7">
    <name type="scientific">Pseudopedobacter saltans (strain ATCC 51119 / DSM 12145 / JCM 21818 / CCUG 39354 / LMG 10337 / NBRC 100064 / NCIMB 13643)</name>
    <name type="common">Pedobacter saltans</name>
    <dbReference type="NCBI Taxonomy" id="762903"/>
    <lineage>
        <taxon>Bacteria</taxon>
        <taxon>Pseudomonadati</taxon>
        <taxon>Bacteroidota</taxon>
        <taxon>Sphingobacteriia</taxon>
        <taxon>Sphingobacteriales</taxon>
        <taxon>Sphingobacteriaceae</taxon>
        <taxon>Pseudopedobacter</taxon>
    </lineage>
</organism>
<evidence type="ECO:0000256" key="4">
    <source>
        <dbReference type="ARBA" id="ARBA00023239"/>
    </source>
</evidence>
<dbReference type="GO" id="GO:0016829">
    <property type="term" value="F:lyase activity"/>
    <property type="evidence" value="ECO:0007669"/>
    <property type="project" value="UniProtKB-KW"/>
</dbReference>
<proteinExistence type="inferred from homology"/>
<dbReference type="KEGG" id="psn:Pedsa_0521"/>
<evidence type="ECO:0000256" key="5">
    <source>
        <dbReference type="ARBA" id="ARBA00023277"/>
    </source>
</evidence>
<keyword evidence="7" id="KW-1185">Reference proteome</keyword>
<dbReference type="InterPro" id="IPR013785">
    <property type="entry name" value="Aldolase_TIM"/>
</dbReference>
<dbReference type="EMBL" id="CP002545">
    <property type="protein sequence ID" value="ADY51102.1"/>
    <property type="molecule type" value="Genomic_DNA"/>
</dbReference>
<dbReference type="STRING" id="762903.Pedsa_0521"/>
<name>F0S6M6_PSESL</name>
<comment type="similarity">
    <text evidence="2">Belongs to the KHG/KDPG aldolase family.</text>
</comment>
<dbReference type="SUPFAM" id="SSF51569">
    <property type="entry name" value="Aldolase"/>
    <property type="match status" value="1"/>
</dbReference>
<dbReference type="HOGENOM" id="CLU_077795_2_0_10"/>
<keyword evidence="5" id="KW-0119">Carbohydrate metabolism</keyword>
<dbReference type="RefSeq" id="WP_013631605.1">
    <property type="nucleotide sequence ID" value="NC_015177.1"/>
</dbReference>
<gene>
    <name evidence="6" type="ordered locus">Pedsa_0521</name>
</gene>
<accession>F0S6M6</accession>
<evidence type="ECO:0000256" key="3">
    <source>
        <dbReference type="ARBA" id="ARBA00011233"/>
    </source>
</evidence>
<dbReference type="Pfam" id="PF01081">
    <property type="entry name" value="Aldolase"/>
    <property type="match status" value="1"/>
</dbReference>
<dbReference type="PANTHER" id="PTHR30246">
    <property type="entry name" value="2-KETO-3-DEOXY-6-PHOSPHOGLUCONATE ALDOLASE"/>
    <property type="match status" value="1"/>
</dbReference>
<evidence type="ECO:0000313" key="7">
    <source>
        <dbReference type="Proteomes" id="UP000000310"/>
    </source>
</evidence>
<evidence type="ECO:0000313" key="6">
    <source>
        <dbReference type="EMBL" id="ADY51102.1"/>
    </source>
</evidence>
<dbReference type="eggNOG" id="COG0800">
    <property type="taxonomic scope" value="Bacteria"/>
</dbReference>
<dbReference type="PANTHER" id="PTHR30246:SF1">
    <property type="entry name" value="2-DEHYDRO-3-DEOXY-6-PHOSPHOGALACTONATE ALDOLASE-RELATED"/>
    <property type="match status" value="1"/>
</dbReference>
<evidence type="ECO:0000256" key="1">
    <source>
        <dbReference type="ARBA" id="ARBA00004761"/>
    </source>
</evidence>
<dbReference type="InterPro" id="IPR000887">
    <property type="entry name" value="Aldlse_KDPG_KHG"/>
</dbReference>
<keyword evidence="4" id="KW-0456">Lyase</keyword>
<reference evidence="7" key="2">
    <citation type="submission" date="2011-02" db="EMBL/GenBank/DDBJ databases">
        <title>The complete genome of Pedobacter saltans DSM 12145.</title>
        <authorList>
            <consortium name="US DOE Joint Genome Institute (JGI-PGF)"/>
            <person name="Lucas S."/>
            <person name="Copeland A."/>
            <person name="Lapidus A."/>
            <person name="Bruce D."/>
            <person name="Goodwin L."/>
            <person name="Pitluck S."/>
            <person name="Kyrpides N."/>
            <person name="Mavromatis K."/>
            <person name="Pagani I."/>
            <person name="Ivanova N."/>
            <person name="Ovchinnikova G."/>
            <person name="Lu M."/>
            <person name="Detter J.C."/>
            <person name="Han C."/>
            <person name="Land M."/>
            <person name="Hauser L."/>
            <person name="Markowitz V."/>
            <person name="Cheng J.-F."/>
            <person name="Hugenholtz P."/>
            <person name="Woyke T."/>
            <person name="Wu D."/>
            <person name="Tindall B."/>
            <person name="Pomrenke H.G."/>
            <person name="Brambilla E."/>
            <person name="Klenk H.-P."/>
            <person name="Eisen J.A."/>
        </authorList>
    </citation>
    <scope>NUCLEOTIDE SEQUENCE [LARGE SCALE GENOMIC DNA]</scope>
    <source>
        <strain evidence="7">ATCC 51119 / DSM 12145 / JCM 21818 / LMG 10337 / NBRC 100064 / NCIMB 13643</strain>
    </source>
</reference>